<evidence type="ECO:0000256" key="9">
    <source>
        <dbReference type="ARBA" id="ARBA00022840"/>
    </source>
</evidence>
<dbReference type="PIRSF" id="PIRSF006294">
    <property type="entry name" value="PEP_crbxkin"/>
    <property type="match status" value="1"/>
</dbReference>
<comment type="similarity">
    <text evidence="2">Belongs to the phosphoenolpyruvate carboxykinase (ATP) family.</text>
</comment>
<dbReference type="GO" id="GO:0046872">
    <property type="term" value="F:metal ion binding"/>
    <property type="evidence" value="ECO:0007669"/>
    <property type="project" value="UniProtKB-KW"/>
</dbReference>
<evidence type="ECO:0000256" key="3">
    <source>
        <dbReference type="ARBA" id="ARBA00012363"/>
    </source>
</evidence>
<evidence type="ECO:0000256" key="11">
    <source>
        <dbReference type="ARBA" id="ARBA00023239"/>
    </source>
</evidence>
<evidence type="ECO:0000256" key="2">
    <source>
        <dbReference type="ARBA" id="ARBA00006052"/>
    </source>
</evidence>
<keyword evidence="9" id="KW-0067">ATP-binding</keyword>
<evidence type="ECO:0000256" key="6">
    <source>
        <dbReference type="ARBA" id="ARBA00022723"/>
    </source>
</evidence>
<keyword evidence="8" id="KW-0210">Decarboxylase</keyword>
<dbReference type="InterPro" id="IPR013035">
    <property type="entry name" value="PEP_carboxykinase_C"/>
</dbReference>
<dbReference type="InterPro" id="IPR008210">
    <property type="entry name" value="PEP_carboxykinase_N"/>
</dbReference>
<dbReference type="PANTHER" id="PTHR30031:SF0">
    <property type="entry name" value="PHOSPHOENOLPYRUVATE CARBOXYKINASE (ATP)"/>
    <property type="match status" value="1"/>
</dbReference>
<dbReference type="EC" id="4.1.1.49" evidence="3"/>
<dbReference type="GO" id="GO:0006094">
    <property type="term" value="P:gluconeogenesis"/>
    <property type="evidence" value="ECO:0007669"/>
    <property type="project" value="UniProtKB-UniPathway"/>
</dbReference>
<evidence type="ECO:0000256" key="8">
    <source>
        <dbReference type="ARBA" id="ARBA00022793"/>
    </source>
</evidence>
<dbReference type="PROSITE" id="PS00532">
    <property type="entry name" value="PEPCK_ATP"/>
    <property type="match status" value="1"/>
</dbReference>
<dbReference type="GO" id="GO:0005829">
    <property type="term" value="C:cytosol"/>
    <property type="evidence" value="ECO:0007669"/>
    <property type="project" value="TreeGrafter"/>
</dbReference>
<keyword evidence="5" id="KW-0963">Cytoplasm</keyword>
<dbReference type="InterPro" id="IPR001272">
    <property type="entry name" value="PEP_carboxykinase_ATP"/>
</dbReference>
<evidence type="ECO:0000256" key="12">
    <source>
        <dbReference type="ARBA" id="ARBA00047371"/>
    </source>
</evidence>
<keyword evidence="6" id="KW-0479">Metal-binding</keyword>
<dbReference type="InterPro" id="IPR015994">
    <property type="entry name" value="PEPCK_ATP_CS"/>
</dbReference>
<evidence type="ECO:0000256" key="5">
    <source>
        <dbReference type="ARBA" id="ARBA00022490"/>
    </source>
</evidence>
<dbReference type="Pfam" id="PF01293">
    <property type="entry name" value="PEPCK_ATP"/>
    <property type="match status" value="1"/>
</dbReference>
<evidence type="ECO:0000256" key="4">
    <source>
        <dbReference type="ARBA" id="ARBA00022432"/>
    </source>
</evidence>
<organism evidence="13">
    <name type="scientific">marine metagenome</name>
    <dbReference type="NCBI Taxonomy" id="408172"/>
    <lineage>
        <taxon>unclassified sequences</taxon>
        <taxon>metagenomes</taxon>
        <taxon>ecological metagenomes</taxon>
    </lineage>
</organism>
<evidence type="ECO:0000313" key="13">
    <source>
        <dbReference type="EMBL" id="SUZ62518.1"/>
    </source>
</evidence>
<dbReference type="Gene3D" id="3.40.449.10">
    <property type="entry name" value="Phosphoenolpyruvate Carboxykinase, domain 1"/>
    <property type="match status" value="1"/>
</dbReference>
<dbReference type="FunFam" id="3.40.449.10:FF:000001">
    <property type="entry name" value="Phosphoenolpyruvate carboxykinase (ATP)"/>
    <property type="match status" value="1"/>
</dbReference>
<feature type="non-terminal residue" evidence="13">
    <location>
        <position position="1"/>
    </location>
</feature>
<keyword evidence="7" id="KW-0547">Nucleotide-binding</keyword>
<name>A0A381P8I3_9ZZZZ</name>
<dbReference type="EMBL" id="UINC01000876">
    <property type="protein sequence ID" value="SUZ62518.1"/>
    <property type="molecule type" value="Genomic_DNA"/>
</dbReference>
<accession>A0A381P8I3</accession>
<evidence type="ECO:0000256" key="10">
    <source>
        <dbReference type="ARBA" id="ARBA00023211"/>
    </source>
</evidence>
<dbReference type="AlphaFoldDB" id="A0A381P8I3"/>
<protein>
    <recommendedName>
        <fullName evidence="3">phosphoenolpyruvate carboxykinase (ATP)</fullName>
        <ecNumber evidence="3">4.1.1.49</ecNumber>
    </recommendedName>
</protein>
<dbReference type="UniPathway" id="UPA00138"/>
<sequence length="508" mass="56917">VKSNEGVIGHNGALMVDTGEFSGRIPKDKFIVEEDFSSNNIWWGDINHRISEENFNHLYNKVIETYNNLDKDFYVFDGFAGDDKKNSINVRMLTKKAWQSLFVNNMFIRPEQSDLDDFTPDFTIINAFDVKEKDWKEFGLNSENFIVFNLKRKIAIIGGTEYAGEMKKGIFSIMHYYLPLKNVLSMHCSANVSKDLSESALFFGLSGTGKTTLSTNADRPLIGDDEHGWSDDGIFNFEGGCYAKAINLNKEKEPEIYNAIRHGSLLENVVYDLETKEVDFDDNSKSENSRICYPINFIENSLGSKGLPSAGPHPNAVIFLTCDAYGIMPPVARLDAHQAMYHFISGYTAKMAGTETGIVSPVAAFSPCYGGPFLTLHPLVYAKLLQEKLAKHEAPIYLVNTGWSGSSATSGSKRIDLKLTKHIIDLITDGRLNFSDSARDKFFNLDIPLNLEGLDNDFLVPDRGWDNLDEYYKTGNMLTELFNENFKKFDISDSDILNAGPKIQSGGI</sequence>
<keyword evidence="10" id="KW-0464">Manganese</keyword>
<dbReference type="HAMAP" id="MF_00453">
    <property type="entry name" value="PEPCK_ATP"/>
    <property type="match status" value="1"/>
</dbReference>
<dbReference type="SUPFAM" id="SSF68923">
    <property type="entry name" value="PEP carboxykinase N-terminal domain"/>
    <property type="match status" value="1"/>
</dbReference>
<reference evidence="13" key="1">
    <citation type="submission" date="2018-05" db="EMBL/GenBank/DDBJ databases">
        <authorList>
            <person name="Lanie J.A."/>
            <person name="Ng W.-L."/>
            <person name="Kazmierczak K.M."/>
            <person name="Andrzejewski T.M."/>
            <person name="Davidsen T.M."/>
            <person name="Wayne K.J."/>
            <person name="Tettelin H."/>
            <person name="Glass J.I."/>
            <person name="Rusch D."/>
            <person name="Podicherti R."/>
            <person name="Tsui H.-C.T."/>
            <person name="Winkler M.E."/>
        </authorList>
    </citation>
    <scope>NUCLEOTIDE SEQUENCE</scope>
</reference>
<keyword evidence="4" id="KW-0312">Gluconeogenesis</keyword>
<dbReference type="GO" id="GO:0004612">
    <property type="term" value="F:phosphoenolpyruvate carboxykinase (ATP) activity"/>
    <property type="evidence" value="ECO:0007669"/>
    <property type="project" value="UniProtKB-EC"/>
</dbReference>
<comment type="catalytic activity">
    <reaction evidence="12">
        <text>oxaloacetate + ATP = phosphoenolpyruvate + ADP + CO2</text>
        <dbReference type="Rhea" id="RHEA:18617"/>
        <dbReference type="ChEBI" id="CHEBI:16452"/>
        <dbReference type="ChEBI" id="CHEBI:16526"/>
        <dbReference type="ChEBI" id="CHEBI:30616"/>
        <dbReference type="ChEBI" id="CHEBI:58702"/>
        <dbReference type="ChEBI" id="CHEBI:456216"/>
        <dbReference type="EC" id="4.1.1.49"/>
    </reaction>
</comment>
<dbReference type="Gene3D" id="2.170.8.10">
    <property type="entry name" value="Phosphoenolpyruvate Carboxykinase, domain 2"/>
    <property type="match status" value="1"/>
</dbReference>
<dbReference type="GO" id="GO:0005524">
    <property type="term" value="F:ATP binding"/>
    <property type="evidence" value="ECO:0007669"/>
    <property type="project" value="UniProtKB-KW"/>
</dbReference>
<dbReference type="NCBIfam" id="NF006820">
    <property type="entry name" value="PRK09344.1-2"/>
    <property type="match status" value="1"/>
</dbReference>
<evidence type="ECO:0000256" key="1">
    <source>
        <dbReference type="ARBA" id="ARBA00004742"/>
    </source>
</evidence>
<evidence type="ECO:0000256" key="7">
    <source>
        <dbReference type="ARBA" id="ARBA00022741"/>
    </source>
</evidence>
<comment type="pathway">
    <text evidence="1">Carbohydrate biosynthesis; gluconeogenesis.</text>
</comment>
<dbReference type="NCBIfam" id="NF006821">
    <property type="entry name" value="PRK09344.1-3"/>
    <property type="match status" value="1"/>
</dbReference>
<proteinExistence type="inferred from homology"/>
<gene>
    <name evidence="13" type="ORF">METZ01_LOCUS15372</name>
</gene>
<dbReference type="SUPFAM" id="SSF53795">
    <property type="entry name" value="PEP carboxykinase-like"/>
    <property type="match status" value="1"/>
</dbReference>
<keyword evidence="11" id="KW-0456">Lyase</keyword>
<dbReference type="Gene3D" id="3.90.228.20">
    <property type="match status" value="1"/>
</dbReference>
<dbReference type="PANTHER" id="PTHR30031">
    <property type="entry name" value="PHOSPHOENOLPYRUVATE CARBOXYKINASE ATP"/>
    <property type="match status" value="1"/>
</dbReference>
<dbReference type="NCBIfam" id="TIGR00224">
    <property type="entry name" value="pckA"/>
    <property type="match status" value="1"/>
</dbReference>